<dbReference type="InterPro" id="IPR036962">
    <property type="entry name" value="Glyco_hydro_3_N_sf"/>
</dbReference>
<dbReference type="InterPro" id="IPR017853">
    <property type="entry name" value="GH"/>
</dbReference>
<dbReference type="InterPro" id="IPR002772">
    <property type="entry name" value="Glyco_hydro_3_C"/>
</dbReference>
<dbReference type="SUPFAM" id="SSF52279">
    <property type="entry name" value="Beta-D-glucan exohydrolase, C-terminal domain"/>
    <property type="match status" value="1"/>
</dbReference>
<evidence type="ECO:0000313" key="5">
    <source>
        <dbReference type="Proteomes" id="UP000468735"/>
    </source>
</evidence>
<dbReference type="PANTHER" id="PTHR42715:SF10">
    <property type="entry name" value="BETA-GLUCOSIDASE"/>
    <property type="match status" value="1"/>
</dbReference>
<dbReference type="Gene3D" id="3.40.50.1700">
    <property type="entry name" value="Glycoside hydrolase family 3 C-terminal domain"/>
    <property type="match status" value="1"/>
</dbReference>
<keyword evidence="5" id="KW-1185">Reference proteome</keyword>
<dbReference type="Pfam" id="PF01915">
    <property type="entry name" value="Glyco_hydro_3_C"/>
    <property type="match status" value="1"/>
</dbReference>
<dbReference type="SUPFAM" id="SSF51445">
    <property type="entry name" value="(Trans)glycosidases"/>
    <property type="match status" value="1"/>
</dbReference>
<dbReference type="InterPro" id="IPR036881">
    <property type="entry name" value="Glyco_hydro_3_C_sf"/>
</dbReference>
<sequence length="788" mass="83117">MTDAAEPWRDPSLPVADRVADLIARMTVEEKAGQLSSFWAMTAAAGAPVAPMEDDSGEDAPALDELAKHGLGQLTRVFGTAPVSPADGVARLRDLQEQISAASRFGLPAIVHEECLTGFMTWRATVFPSPPAWGASFDAELIEEMAAAIGANMRRLGVHQGLAPVLDVARDPRWGRTEECVAEDPYLVGVIGTAYVRGLERSGIVATLKHFAGYSSSRGARNMAPAAMGPRELADVVMEPFVLALREGGARSVMPSYTDMDGVPATADERLLTGLLRDTLGFTGTVVADYFGVSFLQSRHGIAGSRAEAGAAALRAGLDVELPTTRCYGEPLVAAVRGGAVPEDLLDRAAARVLTMKAELGLLDGGWRAELDEAERFAATAEPEALLDPPEHRRLARRLAEESVVLLANDGVLPLRGGRDGGLPLRARRIALAGPLADDPLAMTGCYSFPNHVGPQHPEAPPGVHVPSLAEALRAEMPDADIKVELSSLLVEQDSDIAAAVRAAQEAEVCVLALGDRAGLFGRGTSGEGCDTASLALPGRQRELAEAVLATGTPTVIVLISGRPYAMGGLAERAGAVVQAFFPGEEGGPAIAGILSGRAEPSGRLPMNLPRHADDPAGGHLRSRMEGPHDWSTVDPTPLYPFGHGLTWTGFSYDELRVDPAAPTDGVVHISLTVTNTGDRAGTEVVQLYLSDPVASVVRPARWLAGWARVRLEPGRSARVEFEVHADRTSFTGPAMRRIVEPGVIEVAVGGSSADEDLVLRGAFTLEGPVREPGDDRVLTVPVHIAQL</sequence>
<evidence type="ECO:0000256" key="1">
    <source>
        <dbReference type="ARBA" id="ARBA00005336"/>
    </source>
</evidence>
<name>A0A6H9YS07_9ACTN</name>
<dbReference type="Proteomes" id="UP000468735">
    <property type="component" value="Unassembled WGS sequence"/>
</dbReference>
<organism evidence="4 5">
    <name type="scientific">Actinomadura rudentiformis</name>
    <dbReference type="NCBI Taxonomy" id="359158"/>
    <lineage>
        <taxon>Bacteria</taxon>
        <taxon>Bacillati</taxon>
        <taxon>Actinomycetota</taxon>
        <taxon>Actinomycetes</taxon>
        <taxon>Streptosporangiales</taxon>
        <taxon>Thermomonosporaceae</taxon>
        <taxon>Actinomadura</taxon>
    </lineage>
</organism>
<evidence type="ECO:0000259" key="3">
    <source>
        <dbReference type="SMART" id="SM01217"/>
    </source>
</evidence>
<dbReference type="InterPro" id="IPR013783">
    <property type="entry name" value="Ig-like_fold"/>
</dbReference>
<dbReference type="Gene3D" id="3.20.20.300">
    <property type="entry name" value="Glycoside hydrolase, family 3, N-terminal domain"/>
    <property type="match status" value="1"/>
</dbReference>
<dbReference type="GO" id="GO:0004553">
    <property type="term" value="F:hydrolase activity, hydrolyzing O-glycosyl compounds"/>
    <property type="evidence" value="ECO:0007669"/>
    <property type="project" value="InterPro"/>
</dbReference>
<dbReference type="AlphaFoldDB" id="A0A6H9YS07"/>
<dbReference type="InterPro" id="IPR001764">
    <property type="entry name" value="Glyco_hydro_3_N"/>
</dbReference>
<evidence type="ECO:0000256" key="2">
    <source>
        <dbReference type="ARBA" id="ARBA00022801"/>
    </source>
</evidence>
<evidence type="ECO:0000313" key="4">
    <source>
        <dbReference type="EMBL" id="KAB2349540.1"/>
    </source>
</evidence>
<feature type="domain" description="Fibronectin type III-like" evidence="3">
    <location>
        <begin position="684"/>
        <end position="753"/>
    </location>
</feature>
<keyword evidence="2 4" id="KW-0378">Hydrolase</keyword>
<dbReference type="Pfam" id="PF14310">
    <property type="entry name" value="Fn3-like"/>
    <property type="match status" value="1"/>
</dbReference>
<dbReference type="PRINTS" id="PR00133">
    <property type="entry name" value="GLHYDRLASE3"/>
</dbReference>
<comment type="caution">
    <text evidence="4">The sequence shown here is derived from an EMBL/GenBank/DDBJ whole genome shotgun (WGS) entry which is preliminary data.</text>
</comment>
<dbReference type="InterPro" id="IPR050288">
    <property type="entry name" value="Cellulose_deg_GH3"/>
</dbReference>
<dbReference type="RefSeq" id="WP_151560309.1">
    <property type="nucleotide sequence ID" value="NZ_WBMT01000005.1"/>
</dbReference>
<accession>A0A6H9YS07</accession>
<dbReference type="GO" id="GO:0005975">
    <property type="term" value="P:carbohydrate metabolic process"/>
    <property type="evidence" value="ECO:0007669"/>
    <property type="project" value="InterPro"/>
</dbReference>
<dbReference type="Pfam" id="PF00933">
    <property type="entry name" value="Glyco_hydro_3"/>
    <property type="match status" value="1"/>
</dbReference>
<reference evidence="4 5" key="1">
    <citation type="submission" date="2019-09" db="EMBL/GenBank/DDBJ databases">
        <title>Actinomadura physcomitrii sp. nov., a novel actinomycete isolated from moss [Physcomitrium sphaericum (Ludw) Fuernr].</title>
        <authorList>
            <person name="Zhuang X."/>
            <person name="Liu C."/>
        </authorList>
    </citation>
    <scope>NUCLEOTIDE SEQUENCE [LARGE SCALE GENOMIC DNA]</scope>
    <source>
        <strain evidence="4 5">HMC1</strain>
    </source>
</reference>
<comment type="similarity">
    <text evidence="1">Belongs to the glycosyl hydrolase 3 family.</text>
</comment>
<protein>
    <submittedName>
        <fullName evidence="4">Glycosyl hydrolase</fullName>
    </submittedName>
</protein>
<gene>
    <name evidence="4" type="ORF">F8566_12235</name>
</gene>
<dbReference type="OrthoDB" id="3187421at2"/>
<proteinExistence type="inferred from homology"/>
<dbReference type="SMART" id="SM01217">
    <property type="entry name" value="Fn3_like"/>
    <property type="match status" value="1"/>
</dbReference>
<dbReference type="InterPro" id="IPR026891">
    <property type="entry name" value="Fn3-like"/>
</dbReference>
<dbReference type="EMBL" id="WBMT01000005">
    <property type="protein sequence ID" value="KAB2349540.1"/>
    <property type="molecule type" value="Genomic_DNA"/>
</dbReference>
<dbReference type="PANTHER" id="PTHR42715">
    <property type="entry name" value="BETA-GLUCOSIDASE"/>
    <property type="match status" value="1"/>
</dbReference>
<dbReference type="Gene3D" id="2.60.40.10">
    <property type="entry name" value="Immunoglobulins"/>
    <property type="match status" value="1"/>
</dbReference>